<dbReference type="Proteomes" id="UP001499930">
    <property type="component" value="Unassembled WGS sequence"/>
</dbReference>
<proteinExistence type="predicted"/>
<evidence type="ECO:0000256" key="1">
    <source>
        <dbReference type="SAM" id="MobiDB-lite"/>
    </source>
</evidence>
<name>A0ABN3XRN4_9ACTN</name>
<evidence type="ECO:0000313" key="2">
    <source>
        <dbReference type="EMBL" id="GAA2990292.1"/>
    </source>
</evidence>
<feature type="compositionally biased region" description="Basic and acidic residues" evidence="1">
    <location>
        <begin position="38"/>
        <end position="50"/>
    </location>
</feature>
<keyword evidence="3" id="KW-1185">Reference proteome</keyword>
<comment type="caution">
    <text evidence="2">The sequence shown here is derived from an EMBL/GenBank/DDBJ whole genome shotgun (WGS) entry which is preliminary data.</text>
</comment>
<dbReference type="EMBL" id="BAAAWD010000004">
    <property type="protein sequence ID" value="GAA2990292.1"/>
    <property type="molecule type" value="Genomic_DNA"/>
</dbReference>
<accession>A0ABN3XRN4</accession>
<sequence length="60" mass="7174">MDRRDPPGRARRTAAVHHPRENRMTGRKPDPFDEEYELEKADYDTHLHDNDPDDQDEDNE</sequence>
<protein>
    <recommendedName>
        <fullName evidence="4">DUF3073 domain-containing protein</fullName>
    </recommendedName>
</protein>
<reference evidence="2 3" key="1">
    <citation type="journal article" date="2019" name="Int. J. Syst. Evol. Microbiol.">
        <title>The Global Catalogue of Microorganisms (GCM) 10K type strain sequencing project: providing services to taxonomists for standard genome sequencing and annotation.</title>
        <authorList>
            <consortium name="The Broad Institute Genomics Platform"/>
            <consortium name="The Broad Institute Genome Sequencing Center for Infectious Disease"/>
            <person name="Wu L."/>
            <person name="Ma J."/>
        </authorList>
    </citation>
    <scope>NUCLEOTIDE SEQUENCE [LARGE SCALE GENOMIC DNA]</scope>
    <source>
        <strain evidence="2 3">JCM 3106</strain>
    </source>
</reference>
<gene>
    <name evidence="2" type="ORF">GCM10017559_07870</name>
</gene>
<evidence type="ECO:0008006" key="4">
    <source>
        <dbReference type="Google" id="ProtNLM"/>
    </source>
</evidence>
<feature type="region of interest" description="Disordered" evidence="1">
    <location>
        <begin position="1"/>
        <end position="60"/>
    </location>
</feature>
<feature type="compositionally biased region" description="Basic and acidic residues" evidence="1">
    <location>
        <begin position="18"/>
        <end position="31"/>
    </location>
</feature>
<feature type="compositionally biased region" description="Acidic residues" evidence="1">
    <location>
        <begin position="51"/>
        <end position="60"/>
    </location>
</feature>
<organism evidence="2 3">
    <name type="scientific">Streptosporangium longisporum</name>
    <dbReference type="NCBI Taxonomy" id="46187"/>
    <lineage>
        <taxon>Bacteria</taxon>
        <taxon>Bacillati</taxon>
        <taxon>Actinomycetota</taxon>
        <taxon>Actinomycetes</taxon>
        <taxon>Streptosporangiales</taxon>
        <taxon>Streptosporangiaceae</taxon>
        <taxon>Streptosporangium</taxon>
    </lineage>
</organism>
<evidence type="ECO:0000313" key="3">
    <source>
        <dbReference type="Proteomes" id="UP001499930"/>
    </source>
</evidence>